<name>A0A1Z5KAT1_FISSO</name>
<dbReference type="InParanoid" id="A0A1Z5KAT1"/>
<proteinExistence type="predicted"/>
<feature type="compositionally biased region" description="Polar residues" evidence="1">
    <location>
        <begin position="208"/>
        <end position="228"/>
    </location>
</feature>
<evidence type="ECO:0000313" key="3">
    <source>
        <dbReference type="Proteomes" id="UP000198406"/>
    </source>
</evidence>
<comment type="caution">
    <text evidence="2">The sequence shown here is derived from an EMBL/GenBank/DDBJ whole genome shotgun (WGS) entry which is preliminary data.</text>
</comment>
<keyword evidence="3" id="KW-1185">Reference proteome</keyword>
<dbReference type="AlphaFoldDB" id="A0A1Z5KAT1"/>
<gene>
    <name evidence="2" type="ORF">FisN_21Hh107</name>
</gene>
<evidence type="ECO:0000313" key="2">
    <source>
        <dbReference type="EMBL" id="GAX23211.1"/>
    </source>
</evidence>
<accession>A0A1Z5KAT1</accession>
<organism evidence="2 3">
    <name type="scientific">Fistulifera solaris</name>
    <name type="common">Oleaginous diatom</name>
    <dbReference type="NCBI Taxonomy" id="1519565"/>
    <lineage>
        <taxon>Eukaryota</taxon>
        <taxon>Sar</taxon>
        <taxon>Stramenopiles</taxon>
        <taxon>Ochrophyta</taxon>
        <taxon>Bacillariophyta</taxon>
        <taxon>Bacillariophyceae</taxon>
        <taxon>Bacillariophycidae</taxon>
        <taxon>Naviculales</taxon>
        <taxon>Naviculaceae</taxon>
        <taxon>Fistulifera</taxon>
    </lineage>
</organism>
<dbReference type="Proteomes" id="UP000198406">
    <property type="component" value="Unassembled WGS sequence"/>
</dbReference>
<protein>
    <submittedName>
        <fullName evidence="2">Uncharacterized protein</fullName>
    </submittedName>
</protein>
<dbReference type="EMBL" id="BDSP01000199">
    <property type="protein sequence ID" value="GAX23211.1"/>
    <property type="molecule type" value="Genomic_DNA"/>
</dbReference>
<feature type="region of interest" description="Disordered" evidence="1">
    <location>
        <begin position="193"/>
        <end position="233"/>
    </location>
</feature>
<evidence type="ECO:0000256" key="1">
    <source>
        <dbReference type="SAM" id="MobiDB-lite"/>
    </source>
</evidence>
<reference evidence="2 3" key="1">
    <citation type="journal article" date="2015" name="Plant Cell">
        <title>Oil accumulation by the oleaginous diatom Fistulifera solaris as revealed by the genome and transcriptome.</title>
        <authorList>
            <person name="Tanaka T."/>
            <person name="Maeda Y."/>
            <person name="Veluchamy A."/>
            <person name="Tanaka M."/>
            <person name="Abida H."/>
            <person name="Marechal E."/>
            <person name="Bowler C."/>
            <person name="Muto M."/>
            <person name="Sunaga Y."/>
            <person name="Tanaka M."/>
            <person name="Yoshino T."/>
            <person name="Taniguchi T."/>
            <person name="Fukuda Y."/>
            <person name="Nemoto M."/>
            <person name="Matsumoto M."/>
            <person name="Wong P.S."/>
            <person name="Aburatani S."/>
            <person name="Fujibuchi W."/>
        </authorList>
    </citation>
    <scope>NUCLEOTIDE SEQUENCE [LARGE SCALE GENOMIC DNA]</scope>
    <source>
        <strain evidence="2 3">JPCC DA0580</strain>
    </source>
</reference>
<sequence length="369" mass="41514">MDRTAFLASMPFLLPTCLDDFPRNVDYSVEILLKETIFLSIEPSSCKGPAYFAVEERSDPSVCPVELAFFYRRALNDDDAIIESAPFLMDDRTSLNKPEYSALGVMMRIEGHLFVVDVRLLRSLKMSLQSAEEGTERPASLLFNFTSSIFRIFSKYPDDRSKLQEAKSKLTSLIQKNSDEVWEQGLLCLDKSTIDSPSTTSTRHKESQNSSVTVDDSAKTTIRGNPTATAPPVVERLQKRRHYQDEFNESMTKLDMITKQIPHLTDADMPHYRQAACSMMTAAAEAQGKAFASPLDVSSATQHFESVAQDACENIKLMLEAFFPSKTPSVRHDNVLDLEAMEEQVSEQLQKRQKAVTERANLVLFPTRG</sequence>